<protein>
    <submittedName>
        <fullName evidence="2">Helix-turn-helix domain-containing protein</fullName>
    </submittedName>
</protein>
<dbReference type="EMBL" id="JBHTGL010000008">
    <property type="protein sequence ID" value="MFD0625662.1"/>
    <property type="molecule type" value="Genomic_DNA"/>
</dbReference>
<dbReference type="Pfam" id="PF19054">
    <property type="entry name" value="DUF5753"/>
    <property type="match status" value="1"/>
</dbReference>
<dbReference type="PROSITE" id="PS50943">
    <property type="entry name" value="HTH_CROC1"/>
    <property type="match status" value="1"/>
</dbReference>
<organism evidence="2 3">
    <name type="scientific">Streptomyces sanglieri</name>
    <dbReference type="NCBI Taxonomy" id="193460"/>
    <lineage>
        <taxon>Bacteria</taxon>
        <taxon>Bacillati</taxon>
        <taxon>Actinomycetota</taxon>
        <taxon>Actinomycetes</taxon>
        <taxon>Kitasatosporales</taxon>
        <taxon>Streptomycetaceae</taxon>
        <taxon>Streptomyces</taxon>
    </lineage>
</organism>
<keyword evidence="3" id="KW-1185">Reference proteome</keyword>
<proteinExistence type="predicted"/>
<accession>A0ABW2WZ78</accession>
<gene>
    <name evidence="2" type="ORF">ACFQ2K_25900</name>
</gene>
<dbReference type="InterPro" id="IPR001387">
    <property type="entry name" value="Cro/C1-type_HTH"/>
</dbReference>
<comment type="caution">
    <text evidence="2">The sequence shown here is derived from an EMBL/GenBank/DDBJ whole genome shotgun (WGS) entry which is preliminary data.</text>
</comment>
<dbReference type="Proteomes" id="UP001596915">
    <property type="component" value="Unassembled WGS sequence"/>
</dbReference>
<evidence type="ECO:0000313" key="2">
    <source>
        <dbReference type="EMBL" id="MFD0625662.1"/>
    </source>
</evidence>
<dbReference type="SMART" id="SM00530">
    <property type="entry name" value="HTH_XRE"/>
    <property type="match status" value="1"/>
</dbReference>
<evidence type="ECO:0000313" key="3">
    <source>
        <dbReference type="Proteomes" id="UP001596915"/>
    </source>
</evidence>
<reference evidence="3" key="1">
    <citation type="journal article" date="2019" name="Int. J. Syst. Evol. Microbiol.">
        <title>The Global Catalogue of Microorganisms (GCM) 10K type strain sequencing project: providing services to taxonomists for standard genome sequencing and annotation.</title>
        <authorList>
            <consortium name="The Broad Institute Genomics Platform"/>
            <consortium name="The Broad Institute Genome Sequencing Center for Infectious Disease"/>
            <person name="Wu L."/>
            <person name="Ma J."/>
        </authorList>
    </citation>
    <scope>NUCLEOTIDE SEQUENCE [LARGE SCALE GENOMIC DNA]</scope>
    <source>
        <strain evidence="3">JCM 12607</strain>
    </source>
</reference>
<sequence>MGAELRKLRERAGMSGSEAAAYLGGERAQISHIESGRYGVSSERVRRLAAHYSATDKHLVDALAEMAEERTKGWWDDYRGILSPGFLDLAELEHKASYIRAIQMLIIPGVFQTESYARAIIRSGITDLPANELNARVEHRTRRRDIFDRPRPTPFEAFIHEAALRMRYCDPETMRAQLAFLHEVSTWPSVTIRIIPFTRQITGSVHSTLYAGAEIPALDTVQLDSAFDAGFLDAEAQLARYRALLDSIESISLDTEESAQFIQHIAQEM</sequence>
<dbReference type="SUPFAM" id="SSF47413">
    <property type="entry name" value="lambda repressor-like DNA-binding domains"/>
    <property type="match status" value="1"/>
</dbReference>
<evidence type="ECO:0000259" key="1">
    <source>
        <dbReference type="PROSITE" id="PS50943"/>
    </source>
</evidence>
<dbReference type="InterPro" id="IPR010982">
    <property type="entry name" value="Lambda_DNA-bd_dom_sf"/>
</dbReference>
<dbReference type="CDD" id="cd00093">
    <property type="entry name" value="HTH_XRE"/>
    <property type="match status" value="1"/>
</dbReference>
<dbReference type="InterPro" id="IPR043917">
    <property type="entry name" value="DUF5753"/>
</dbReference>
<name>A0ABW2WZ78_9ACTN</name>
<dbReference type="Pfam" id="PF13560">
    <property type="entry name" value="HTH_31"/>
    <property type="match status" value="1"/>
</dbReference>
<dbReference type="Gene3D" id="1.10.260.40">
    <property type="entry name" value="lambda repressor-like DNA-binding domains"/>
    <property type="match status" value="1"/>
</dbReference>
<feature type="domain" description="HTH cro/C1-type" evidence="1">
    <location>
        <begin position="5"/>
        <end position="59"/>
    </location>
</feature>